<feature type="signal peptide" evidence="2">
    <location>
        <begin position="1"/>
        <end position="26"/>
    </location>
</feature>
<evidence type="ECO:0000313" key="5">
    <source>
        <dbReference type="Proteomes" id="UP000581447"/>
    </source>
</evidence>
<feature type="chain" id="PRO_5032603834" evidence="2">
    <location>
        <begin position="27"/>
        <end position="247"/>
    </location>
</feature>
<evidence type="ECO:0000259" key="3">
    <source>
        <dbReference type="Pfam" id="PF13649"/>
    </source>
</evidence>
<protein>
    <submittedName>
        <fullName evidence="4">SAM-dependent methyltransferase</fullName>
    </submittedName>
</protein>
<dbReference type="GO" id="GO:0032259">
    <property type="term" value="P:methylation"/>
    <property type="evidence" value="ECO:0007669"/>
    <property type="project" value="UniProtKB-KW"/>
</dbReference>
<dbReference type="SUPFAM" id="SSF53335">
    <property type="entry name" value="S-adenosyl-L-methionine-dependent methyltransferases"/>
    <property type="match status" value="1"/>
</dbReference>
<sequence>MRTNARLSFLAIIAVPLLLVSGCTPAGTADERSESAEAFPRAERLVSTAGDTEFSTEAARDEAGEAEFVMDWAGIQLGTTVADIGAGEGYYTIRLADRVGPKGRVLAQDINRDALDRLGDRVTREQLDNVAIKEGALDDPRLPENSFDRVFMVHMYHEISEPYAFLWRMRPALAKGGQVIVVDRDRPTAQHGIPPKLLFCEFDAVGYRLTGFTEQLKLGGYIARFEVSGQRPEPSKIKTCASRYPQN</sequence>
<feature type="domain" description="Methyltransferase" evidence="3">
    <location>
        <begin position="81"/>
        <end position="177"/>
    </location>
</feature>
<keyword evidence="2" id="KW-0732">Signal</keyword>
<keyword evidence="1 4" id="KW-0808">Transferase</keyword>
<name>A0A840AZ29_9SPHN</name>
<reference evidence="4 5" key="1">
    <citation type="submission" date="2020-08" db="EMBL/GenBank/DDBJ databases">
        <title>Genomic Encyclopedia of Type Strains, Phase IV (KMG-IV): sequencing the most valuable type-strain genomes for metagenomic binning, comparative biology and taxonomic classification.</title>
        <authorList>
            <person name="Goeker M."/>
        </authorList>
    </citation>
    <scope>NUCLEOTIDE SEQUENCE [LARGE SCALE GENOMIC DNA]</scope>
    <source>
        <strain evidence="4 5">DSM 29050</strain>
    </source>
</reference>
<dbReference type="PROSITE" id="PS51257">
    <property type="entry name" value="PROKAR_LIPOPROTEIN"/>
    <property type="match status" value="1"/>
</dbReference>
<keyword evidence="4" id="KW-0489">Methyltransferase</keyword>
<dbReference type="CDD" id="cd02440">
    <property type="entry name" value="AdoMet_MTases"/>
    <property type="match status" value="1"/>
</dbReference>
<dbReference type="GO" id="GO:0008168">
    <property type="term" value="F:methyltransferase activity"/>
    <property type="evidence" value="ECO:0007669"/>
    <property type="project" value="UniProtKB-KW"/>
</dbReference>
<keyword evidence="5" id="KW-1185">Reference proteome</keyword>
<dbReference type="PANTHER" id="PTHR43861">
    <property type="entry name" value="TRANS-ACONITATE 2-METHYLTRANSFERASE-RELATED"/>
    <property type="match status" value="1"/>
</dbReference>
<dbReference type="EMBL" id="JACIEA010000001">
    <property type="protein sequence ID" value="MBB3942246.1"/>
    <property type="molecule type" value="Genomic_DNA"/>
</dbReference>
<organism evidence="4 5">
    <name type="scientific">Sphingorhabdus rigui</name>
    <dbReference type="NCBI Taxonomy" id="1282858"/>
    <lineage>
        <taxon>Bacteria</taxon>
        <taxon>Pseudomonadati</taxon>
        <taxon>Pseudomonadota</taxon>
        <taxon>Alphaproteobacteria</taxon>
        <taxon>Sphingomonadales</taxon>
        <taxon>Sphingomonadaceae</taxon>
        <taxon>Sphingorhabdus</taxon>
    </lineage>
</organism>
<dbReference type="Gene3D" id="3.40.50.150">
    <property type="entry name" value="Vaccinia Virus protein VP39"/>
    <property type="match status" value="1"/>
</dbReference>
<dbReference type="InterPro" id="IPR029063">
    <property type="entry name" value="SAM-dependent_MTases_sf"/>
</dbReference>
<accession>A0A840AZ29</accession>
<gene>
    <name evidence="4" type="ORF">GGR91_000468</name>
</gene>
<dbReference type="Proteomes" id="UP000581447">
    <property type="component" value="Unassembled WGS sequence"/>
</dbReference>
<dbReference type="Pfam" id="PF13649">
    <property type="entry name" value="Methyltransf_25"/>
    <property type="match status" value="1"/>
</dbReference>
<dbReference type="RefSeq" id="WP_183939683.1">
    <property type="nucleotide sequence ID" value="NZ_BAABBG010000001.1"/>
</dbReference>
<evidence type="ECO:0000256" key="2">
    <source>
        <dbReference type="SAM" id="SignalP"/>
    </source>
</evidence>
<dbReference type="InterPro" id="IPR041698">
    <property type="entry name" value="Methyltransf_25"/>
</dbReference>
<dbReference type="AlphaFoldDB" id="A0A840AZ29"/>
<proteinExistence type="predicted"/>
<evidence type="ECO:0000313" key="4">
    <source>
        <dbReference type="EMBL" id="MBB3942246.1"/>
    </source>
</evidence>
<dbReference type="PANTHER" id="PTHR43861:SF3">
    <property type="entry name" value="PUTATIVE (AFU_ORTHOLOGUE AFUA_2G14390)-RELATED"/>
    <property type="match status" value="1"/>
</dbReference>
<evidence type="ECO:0000256" key="1">
    <source>
        <dbReference type="ARBA" id="ARBA00022679"/>
    </source>
</evidence>
<comment type="caution">
    <text evidence="4">The sequence shown here is derived from an EMBL/GenBank/DDBJ whole genome shotgun (WGS) entry which is preliminary data.</text>
</comment>